<gene>
    <name evidence="12" type="ORF">BV898_00355</name>
</gene>
<dbReference type="EMBL" id="MTYJ01000001">
    <property type="protein sequence ID" value="OQV26237.1"/>
    <property type="molecule type" value="Genomic_DNA"/>
</dbReference>
<name>A0A1W0XFJ0_HYPEX</name>
<evidence type="ECO:0000256" key="6">
    <source>
        <dbReference type="ARBA" id="ARBA00023136"/>
    </source>
</evidence>
<dbReference type="PROSITE" id="PS50262">
    <property type="entry name" value="G_PROTEIN_RECEP_F1_2"/>
    <property type="match status" value="1"/>
</dbReference>
<accession>A0A1W0XFJ0</accession>
<feature type="transmembrane region" description="Helical" evidence="10">
    <location>
        <begin position="206"/>
        <end position="226"/>
    </location>
</feature>
<evidence type="ECO:0000256" key="1">
    <source>
        <dbReference type="ARBA" id="ARBA00004100"/>
    </source>
</evidence>
<organism evidence="12 13">
    <name type="scientific">Hypsibius exemplaris</name>
    <name type="common">Freshwater tardigrade</name>
    <dbReference type="NCBI Taxonomy" id="2072580"/>
    <lineage>
        <taxon>Eukaryota</taxon>
        <taxon>Metazoa</taxon>
        <taxon>Ecdysozoa</taxon>
        <taxon>Tardigrada</taxon>
        <taxon>Eutardigrada</taxon>
        <taxon>Parachela</taxon>
        <taxon>Hypsibioidea</taxon>
        <taxon>Hypsibiidae</taxon>
        <taxon>Hypsibius</taxon>
    </lineage>
</organism>
<dbReference type="PROSITE" id="PS00237">
    <property type="entry name" value="G_PROTEIN_RECEP_F1_1"/>
    <property type="match status" value="1"/>
</dbReference>
<dbReference type="AlphaFoldDB" id="A0A1W0XFJ0"/>
<keyword evidence="6 10" id="KW-0472">Membrane</keyword>
<feature type="transmembrane region" description="Helical" evidence="10">
    <location>
        <begin position="88"/>
        <end position="112"/>
    </location>
</feature>
<comment type="caution">
    <text evidence="12">The sequence shown here is derived from an EMBL/GenBank/DDBJ whole genome shotgun (WGS) entry which is preliminary data.</text>
</comment>
<proteinExistence type="inferred from homology"/>
<keyword evidence="4 8" id="KW-0812">Transmembrane</keyword>
<evidence type="ECO:0000256" key="7">
    <source>
        <dbReference type="ARBA" id="ARBA00032251"/>
    </source>
</evidence>
<dbReference type="PANTHER" id="PTHR46061">
    <property type="entry name" value="THYROTROPIN-RELEASING HORMONE RECEPTOR"/>
    <property type="match status" value="1"/>
</dbReference>
<feature type="transmembrane region" description="Helical" evidence="10">
    <location>
        <begin position="388"/>
        <end position="406"/>
    </location>
</feature>
<keyword evidence="8 12" id="KW-0675">Receptor</keyword>
<feature type="region of interest" description="Disordered" evidence="9">
    <location>
        <begin position="520"/>
        <end position="548"/>
    </location>
</feature>
<evidence type="ECO:0000256" key="4">
    <source>
        <dbReference type="ARBA" id="ARBA00022692"/>
    </source>
</evidence>
<dbReference type="Pfam" id="PF00001">
    <property type="entry name" value="7tm_1"/>
    <property type="match status" value="1"/>
</dbReference>
<evidence type="ECO:0000313" key="13">
    <source>
        <dbReference type="Proteomes" id="UP000192578"/>
    </source>
</evidence>
<reference evidence="13" key="1">
    <citation type="submission" date="2017-01" db="EMBL/GenBank/DDBJ databases">
        <title>Comparative genomics of anhydrobiosis in the tardigrade Hypsibius dujardini.</title>
        <authorList>
            <person name="Yoshida Y."/>
            <person name="Koutsovoulos G."/>
            <person name="Laetsch D."/>
            <person name="Stevens L."/>
            <person name="Kumar S."/>
            <person name="Horikawa D."/>
            <person name="Ishino K."/>
            <person name="Komine S."/>
            <person name="Tomita M."/>
            <person name="Blaxter M."/>
            <person name="Arakawa K."/>
        </authorList>
    </citation>
    <scope>NUCLEOTIDE SEQUENCE [LARGE SCALE GENOMIC DNA]</scope>
    <source>
        <strain evidence="13">Z151</strain>
    </source>
</reference>
<dbReference type="OrthoDB" id="5987936at2759"/>
<feature type="domain" description="G-protein coupled receptors family 1 profile" evidence="11">
    <location>
        <begin position="104"/>
        <end position="444"/>
    </location>
</feature>
<dbReference type="Proteomes" id="UP000192578">
    <property type="component" value="Unassembled WGS sequence"/>
</dbReference>
<keyword evidence="8" id="KW-0807">Transducer</keyword>
<dbReference type="SUPFAM" id="SSF81321">
    <property type="entry name" value="Family A G protein-coupled receptor-like"/>
    <property type="match status" value="1"/>
</dbReference>
<evidence type="ECO:0000313" key="12">
    <source>
        <dbReference type="EMBL" id="OQV26237.1"/>
    </source>
</evidence>
<evidence type="ECO:0000256" key="9">
    <source>
        <dbReference type="SAM" id="MobiDB-lite"/>
    </source>
</evidence>
<keyword evidence="13" id="KW-1185">Reference proteome</keyword>
<evidence type="ECO:0000256" key="2">
    <source>
        <dbReference type="ARBA" id="ARBA00004370"/>
    </source>
</evidence>
<dbReference type="InterPro" id="IPR017452">
    <property type="entry name" value="GPCR_Rhodpsn_7TM"/>
</dbReference>
<evidence type="ECO:0000256" key="3">
    <source>
        <dbReference type="ARBA" id="ARBA00018873"/>
    </source>
</evidence>
<dbReference type="InterPro" id="IPR000276">
    <property type="entry name" value="GPCR_Rhodpsn"/>
</dbReference>
<sequence>MDFSSSGNYEDDVDLEAPLTMEELHLSRQWGLLDRLNGNLWNDSGSGTGNDNYLWENTSMLINGIGAGSVSETDGRRALQWYPASYRILGTIMQTTIFFIGFFGNVMICVVVRKTKSLHTPTYCYLVSLAVADILLVSITIPEAIISYHLASRQWIFGKAGCVISTFCSFLAINAGSISILAFTVERYIAICHPMLAQKVCTISRARKIIAATWLIVGIWSCQWFYTSTSKPLIEATEPPMEQCAYRLERSGYAAVFMVDFVLFYAIPLLISVVLYTRMGFVLYRSVRVMRMNAHHQPHRKAPLESGMTLSNCSNWSSNGSSNGKPASLAKRIFIRRQVRETESDSVESSSCLNTTINNSSVNESQGISIMGQQPDHLQNVMKSRCQVVKMLVIVVVCFAVLWLPYRALLVHNSIAAKPYLGLWYMLFAKTAVYINSAINPFLYTVLSHKFRAAFFRIICFWKYQKKRNQPRMSYSMTNMSLRGGGGGGSQVNGTMSMRFQQSRTLQSLFQATFKEHPSSGNPILNGRHQHRGSSLHSSLQSPTSQRDFNAEFIDQQSILP</sequence>
<feature type="transmembrane region" description="Helical" evidence="10">
    <location>
        <begin position="124"/>
        <end position="151"/>
    </location>
</feature>
<feature type="transmembrane region" description="Helical" evidence="10">
    <location>
        <begin position="262"/>
        <end position="284"/>
    </location>
</feature>
<dbReference type="GO" id="GO:0016020">
    <property type="term" value="C:membrane"/>
    <property type="evidence" value="ECO:0007669"/>
    <property type="project" value="UniProtKB-SubCell"/>
</dbReference>
<dbReference type="GO" id="GO:0004997">
    <property type="term" value="F:thyrotropin-releasing hormone receptor activity"/>
    <property type="evidence" value="ECO:0007669"/>
    <property type="project" value="InterPro"/>
</dbReference>
<keyword evidence="5 10" id="KW-1133">Transmembrane helix</keyword>
<evidence type="ECO:0000259" key="11">
    <source>
        <dbReference type="PROSITE" id="PS50262"/>
    </source>
</evidence>
<dbReference type="PRINTS" id="PR00237">
    <property type="entry name" value="GPCRRHODOPSN"/>
</dbReference>
<dbReference type="PANTHER" id="PTHR46061:SF3">
    <property type="entry name" value="THYROTROPIN-RELEASING HORMONE RECEPTOR"/>
    <property type="match status" value="1"/>
</dbReference>
<evidence type="ECO:0000256" key="5">
    <source>
        <dbReference type="ARBA" id="ARBA00022989"/>
    </source>
</evidence>
<feature type="transmembrane region" description="Helical" evidence="10">
    <location>
        <begin position="163"/>
        <end position="185"/>
    </location>
</feature>
<dbReference type="InterPro" id="IPR002120">
    <property type="entry name" value="TRH_rcpt_1"/>
</dbReference>
<evidence type="ECO:0000256" key="8">
    <source>
        <dbReference type="RuleBase" id="RU000688"/>
    </source>
</evidence>
<feature type="transmembrane region" description="Helical" evidence="10">
    <location>
        <begin position="426"/>
        <end position="447"/>
    </location>
</feature>
<comment type="function">
    <text evidence="1">Receptor for thyrotropin-releasing hormone (TRH). Upon ligand binding, this G-protein-coupled receptor triggers activation of the phosphatidylinositol (IP3)-calcium-protein kinase C (PKC) pathway.</text>
</comment>
<keyword evidence="8" id="KW-0297">G-protein coupled receptor</keyword>
<evidence type="ECO:0000256" key="10">
    <source>
        <dbReference type="SAM" id="Phobius"/>
    </source>
</evidence>
<comment type="subcellular location">
    <subcellularLocation>
        <location evidence="2">Membrane</location>
    </subcellularLocation>
</comment>
<dbReference type="Gene3D" id="1.20.1070.10">
    <property type="entry name" value="Rhodopsin 7-helix transmembrane proteins"/>
    <property type="match status" value="1"/>
</dbReference>
<protein>
    <recommendedName>
        <fullName evidence="3">Thyrotropin-releasing hormone receptor</fullName>
    </recommendedName>
    <alternativeName>
        <fullName evidence="7">Thyroliberin receptor</fullName>
    </alternativeName>
</protein>
<comment type="similarity">
    <text evidence="8">Belongs to the G-protein coupled receptor 1 family.</text>
</comment>